<comment type="caution">
    <text evidence="2">The sequence shown here is derived from an EMBL/GenBank/DDBJ whole genome shotgun (WGS) entry which is preliminary data.</text>
</comment>
<keyword evidence="1" id="KW-1133">Transmembrane helix</keyword>
<dbReference type="RefSeq" id="WP_214173134.1">
    <property type="nucleotide sequence ID" value="NZ_JAHCVJ010000011.1"/>
</dbReference>
<keyword evidence="1" id="KW-0472">Membrane</keyword>
<dbReference type="EMBL" id="JAHCVJ010000011">
    <property type="protein sequence ID" value="MBT0666360.1"/>
    <property type="molecule type" value="Genomic_DNA"/>
</dbReference>
<organism evidence="2 3">
    <name type="scientific">Geoanaerobacter pelophilus</name>
    <dbReference type="NCBI Taxonomy" id="60036"/>
    <lineage>
        <taxon>Bacteria</taxon>
        <taxon>Pseudomonadati</taxon>
        <taxon>Thermodesulfobacteriota</taxon>
        <taxon>Desulfuromonadia</taxon>
        <taxon>Geobacterales</taxon>
        <taxon>Geobacteraceae</taxon>
        <taxon>Geoanaerobacter</taxon>
    </lineage>
</organism>
<protein>
    <recommendedName>
        <fullName evidence="4">Holin</fullName>
    </recommendedName>
</protein>
<gene>
    <name evidence="2" type="ORF">KI809_18790</name>
</gene>
<evidence type="ECO:0000313" key="3">
    <source>
        <dbReference type="Proteomes" id="UP000811899"/>
    </source>
</evidence>
<evidence type="ECO:0000313" key="2">
    <source>
        <dbReference type="EMBL" id="MBT0666360.1"/>
    </source>
</evidence>
<dbReference type="Proteomes" id="UP000811899">
    <property type="component" value="Unassembled WGS sequence"/>
</dbReference>
<reference evidence="2 3" key="1">
    <citation type="submission" date="2021-05" db="EMBL/GenBank/DDBJ databases">
        <title>The draft genome of Geobacter pelophilus DSM 12255.</title>
        <authorList>
            <person name="Xu Z."/>
            <person name="Masuda Y."/>
            <person name="Itoh H."/>
            <person name="Senoo K."/>
        </authorList>
    </citation>
    <scope>NUCLEOTIDE SEQUENCE [LARGE SCALE GENOMIC DNA]</scope>
    <source>
        <strain evidence="2 3">DSM 12255</strain>
    </source>
</reference>
<evidence type="ECO:0000256" key="1">
    <source>
        <dbReference type="SAM" id="Phobius"/>
    </source>
</evidence>
<accession>A0AAW4L930</accession>
<sequence length="97" mass="10230">MIKAFFSWLGGVFSDPNDQQGSTKRLCLFLFLGTIMLLISAVTIMSKPTALPAVPDSILNLVYFIVGTLTGSIVADKGIAAYKAVKGVTDGTSDKTA</sequence>
<name>A0AAW4L930_9BACT</name>
<keyword evidence="3" id="KW-1185">Reference proteome</keyword>
<keyword evidence="1" id="KW-0812">Transmembrane</keyword>
<dbReference type="AlphaFoldDB" id="A0AAW4L930"/>
<feature type="transmembrane region" description="Helical" evidence="1">
    <location>
        <begin position="26"/>
        <end position="45"/>
    </location>
</feature>
<evidence type="ECO:0008006" key="4">
    <source>
        <dbReference type="Google" id="ProtNLM"/>
    </source>
</evidence>
<proteinExistence type="predicted"/>
<feature type="transmembrane region" description="Helical" evidence="1">
    <location>
        <begin position="57"/>
        <end position="75"/>
    </location>
</feature>